<evidence type="ECO:0000256" key="1">
    <source>
        <dbReference type="SAM" id="Coils"/>
    </source>
</evidence>
<organism evidence="2 3">
    <name type="scientific">Hydra vulgaris</name>
    <name type="common">Hydra</name>
    <name type="synonym">Hydra attenuata</name>
    <dbReference type="NCBI Taxonomy" id="6087"/>
    <lineage>
        <taxon>Eukaryota</taxon>
        <taxon>Metazoa</taxon>
        <taxon>Cnidaria</taxon>
        <taxon>Hydrozoa</taxon>
        <taxon>Hydroidolina</taxon>
        <taxon>Anthoathecata</taxon>
        <taxon>Aplanulata</taxon>
        <taxon>Hydridae</taxon>
        <taxon>Hydra</taxon>
    </lineage>
</organism>
<dbReference type="Proteomes" id="UP001652625">
    <property type="component" value="Chromosome 08"/>
</dbReference>
<dbReference type="RefSeq" id="XP_065658692.1">
    <property type="nucleotide sequence ID" value="XM_065802620.1"/>
</dbReference>
<proteinExistence type="predicted"/>
<name>A0ABM4CAL3_HYDVU</name>
<dbReference type="GeneID" id="136083215"/>
<feature type="coiled-coil region" evidence="1">
    <location>
        <begin position="158"/>
        <end position="185"/>
    </location>
</feature>
<evidence type="ECO:0000313" key="2">
    <source>
        <dbReference type="Proteomes" id="UP001652625"/>
    </source>
</evidence>
<evidence type="ECO:0000313" key="3">
    <source>
        <dbReference type="RefSeq" id="XP_065658692.1"/>
    </source>
</evidence>
<keyword evidence="2" id="KW-1185">Reference proteome</keyword>
<gene>
    <name evidence="3" type="primary">LOC136083215</name>
</gene>
<keyword evidence="1" id="KW-0175">Coiled coil</keyword>
<accession>A0ABM4CAL3</accession>
<sequence length="219" mass="25250">MLDAIIFLSERGLALFGSNQRIGDRANGNFLGIIELLSKYDPLLAEHVKHVRESQHSSPQRWEILKQHFPVSLHGMSKTRWSARIDGVKPVAQHLKSVRSALNELGVPHLTAQAKMELNAIQKYISKFDCILMSSIWMKLLTMIHETNLIIEARQATLDIEKDNIENLCNDIQRLREQFDKILNESKFVARNIDVLCEFLTNRHFPSQDDAELYFKISQ</sequence>
<protein>
    <submittedName>
        <fullName evidence="3">Uncharacterized protein LOC136083215</fullName>
    </submittedName>
</protein>
<reference evidence="3" key="1">
    <citation type="submission" date="2025-08" db="UniProtKB">
        <authorList>
            <consortium name="RefSeq"/>
        </authorList>
    </citation>
    <scope>IDENTIFICATION</scope>
</reference>